<name>A0A9Q0DYS0_9TELE</name>
<gene>
    <name evidence="2" type="ORF">NHX12_004958</name>
</gene>
<sequence>MVTEEGQTHRPGTVYHGRQTAPAVPGQASIIHPDPQQMETSVSPAGETPPPSPPPPTTQPSPLQSSQPLCSDLTMNRVGETERQRERQGGKCDKIWALIIIIIPPPSLHPPPEIALSW</sequence>
<comment type="caution">
    <text evidence="2">The sequence shown here is derived from an EMBL/GenBank/DDBJ whole genome shotgun (WGS) entry which is preliminary data.</text>
</comment>
<feature type="region of interest" description="Disordered" evidence="1">
    <location>
        <begin position="1"/>
        <end position="90"/>
    </location>
</feature>
<protein>
    <submittedName>
        <fullName evidence="2">Uncharacterized protein</fullName>
    </submittedName>
</protein>
<feature type="compositionally biased region" description="Basic and acidic residues" evidence="1">
    <location>
        <begin position="79"/>
        <end position="90"/>
    </location>
</feature>
<accession>A0A9Q0DYS0</accession>
<evidence type="ECO:0000313" key="2">
    <source>
        <dbReference type="EMBL" id="KAJ3595655.1"/>
    </source>
</evidence>
<dbReference type="Proteomes" id="UP001148018">
    <property type="component" value="Unassembled WGS sequence"/>
</dbReference>
<dbReference type="EMBL" id="JANIIK010000111">
    <property type="protein sequence ID" value="KAJ3595655.1"/>
    <property type="molecule type" value="Genomic_DNA"/>
</dbReference>
<organism evidence="2 3">
    <name type="scientific">Muraenolepis orangiensis</name>
    <name type="common">Patagonian moray cod</name>
    <dbReference type="NCBI Taxonomy" id="630683"/>
    <lineage>
        <taxon>Eukaryota</taxon>
        <taxon>Metazoa</taxon>
        <taxon>Chordata</taxon>
        <taxon>Craniata</taxon>
        <taxon>Vertebrata</taxon>
        <taxon>Euteleostomi</taxon>
        <taxon>Actinopterygii</taxon>
        <taxon>Neopterygii</taxon>
        <taxon>Teleostei</taxon>
        <taxon>Neoteleostei</taxon>
        <taxon>Acanthomorphata</taxon>
        <taxon>Zeiogadaria</taxon>
        <taxon>Gadariae</taxon>
        <taxon>Gadiformes</taxon>
        <taxon>Muraenolepidoidei</taxon>
        <taxon>Muraenolepididae</taxon>
        <taxon>Muraenolepis</taxon>
    </lineage>
</organism>
<feature type="compositionally biased region" description="Low complexity" evidence="1">
    <location>
        <begin position="60"/>
        <end position="69"/>
    </location>
</feature>
<keyword evidence="3" id="KW-1185">Reference proteome</keyword>
<proteinExistence type="predicted"/>
<evidence type="ECO:0000256" key="1">
    <source>
        <dbReference type="SAM" id="MobiDB-lite"/>
    </source>
</evidence>
<feature type="compositionally biased region" description="Pro residues" evidence="1">
    <location>
        <begin position="47"/>
        <end position="59"/>
    </location>
</feature>
<reference evidence="2" key="1">
    <citation type="submission" date="2022-07" db="EMBL/GenBank/DDBJ databases">
        <title>Chromosome-level genome of Muraenolepis orangiensis.</title>
        <authorList>
            <person name="Kim J."/>
        </authorList>
    </citation>
    <scope>NUCLEOTIDE SEQUENCE</scope>
    <source>
        <strain evidence="2">KU_S4_2022</strain>
        <tissue evidence="2">Muscle</tissue>
    </source>
</reference>
<evidence type="ECO:0000313" key="3">
    <source>
        <dbReference type="Proteomes" id="UP001148018"/>
    </source>
</evidence>
<dbReference type="AlphaFoldDB" id="A0A9Q0DYS0"/>